<comment type="caution">
    <text evidence="1">The sequence shown here is derived from an EMBL/GenBank/DDBJ whole genome shotgun (WGS) entry which is preliminary data.</text>
</comment>
<reference evidence="1 2" key="1">
    <citation type="submission" date="2021-06" db="EMBL/GenBank/DDBJ databases">
        <authorList>
            <person name="Palmer J.M."/>
        </authorList>
    </citation>
    <scope>NUCLEOTIDE SEQUENCE [LARGE SCALE GENOMIC DNA]</scope>
    <source>
        <strain evidence="2">if_2019</strain>
        <tissue evidence="1">Muscle</tissue>
    </source>
</reference>
<evidence type="ECO:0000313" key="2">
    <source>
        <dbReference type="Proteomes" id="UP001482620"/>
    </source>
</evidence>
<protein>
    <submittedName>
        <fullName evidence="1">Uncharacterized protein</fullName>
    </submittedName>
</protein>
<dbReference type="Proteomes" id="UP001482620">
    <property type="component" value="Unassembled WGS sequence"/>
</dbReference>
<evidence type="ECO:0000313" key="1">
    <source>
        <dbReference type="EMBL" id="MEQ2229444.1"/>
    </source>
</evidence>
<sequence>MVLHRIIIHEDILFCLPPTMLLERDHHSSGCSVLFLAGSFCQIVWLRSRTQVQMGPLDVHNNLLFRIEINIRAQGEQDLEHEETRTDINGKCNSLGKHTYI</sequence>
<name>A0ABV0T986_9TELE</name>
<dbReference type="EMBL" id="JAHRIQ010025020">
    <property type="protein sequence ID" value="MEQ2229444.1"/>
    <property type="molecule type" value="Genomic_DNA"/>
</dbReference>
<accession>A0ABV0T986</accession>
<proteinExistence type="predicted"/>
<organism evidence="1 2">
    <name type="scientific">Ilyodon furcidens</name>
    <name type="common">goldbreast splitfin</name>
    <dbReference type="NCBI Taxonomy" id="33524"/>
    <lineage>
        <taxon>Eukaryota</taxon>
        <taxon>Metazoa</taxon>
        <taxon>Chordata</taxon>
        <taxon>Craniata</taxon>
        <taxon>Vertebrata</taxon>
        <taxon>Euteleostomi</taxon>
        <taxon>Actinopterygii</taxon>
        <taxon>Neopterygii</taxon>
        <taxon>Teleostei</taxon>
        <taxon>Neoteleostei</taxon>
        <taxon>Acanthomorphata</taxon>
        <taxon>Ovalentaria</taxon>
        <taxon>Atherinomorphae</taxon>
        <taxon>Cyprinodontiformes</taxon>
        <taxon>Goodeidae</taxon>
        <taxon>Ilyodon</taxon>
    </lineage>
</organism>
<keyword evidence="2" id="KW-1185">Reference proteome</keyword>
<gene>
    <name evidence="1" type="ORF">ILYODFUR_018826</name>
</gene>